<dbReference type="GO" id="GO:0016757">
    <property type="term" value="F:glycosyltransferase activity"/>
    <property type="evidence" value="ECO:0007669"/>
    <property type="project" value="InterPro"/>
</dbReference>
<feature type="non-terminal residue" evidence="3">
    <location>
        <position position="349"/>
    </location>
</feature>
<protein>
    <recommendedName>
        <fullName evidence="4">Glycosyl transferase family 1 domain-containing protein</fullName>
    </recommendedName>
</protein>
<sequence length="349" mass="39258">MSKKLLYIVNSSSYFMSHRSDIATAARKQGYIIYVASPKDKITKEIESKGFIHQNIYLSRSSRRLFSELKTIMSLYKVIQRVKPDLIHLITIKPVIYGGIISSLLKIKGTVSSVPGLGFSYISEGFKASFFRSFLSFLYRLAFRNRSLKVIFQNNDDLRLLSKNTGLSKDKIVLIKGSGVNLSKFDYKPVPEGKPIVSMASRLQRDKGVIEFFEAAKSLKEKGVEAEFNFIGALDSDYASVIPEKDILEWRRRKIINFLGQRNDINLLFQQSSIVVLPSYREGFPKVLQEAAACGRAIIASDVPGCRDAVKDGVTGLLIQPKDPNALAEKIEYLLSNDHLLDQMGKEAR</sequence>
<dbReference type="PANTHER" id="PTHR12526">
    <property type="entry name" value="GLYCOSYLTRANSFERASE"/>
    <property type="match status" value="1"/>
</dbReference>
<dbReference type="CDD" id="cd03808">
    <property type="entry name" value="GT4_CapM-like"/>
    <property type="match status" value="1"/>
</dbReference>
<dbReference type="Pfam" id="PF00534">
    <property type="entry name" value="Glycos_transf_1"/>
    <property type="match status" value="1"/>
</dbReference>
<evidence type="ECO:0000259" key="2">
    <source>
        <dbReference type="Pfam" id="PF13477"/>
    </source>
</evidence>
<dbReference type="Gene3D" id="3.40.50.2000">
    <property type="entry name" value="Glycogen Phosphorylase B"/>
    <property type="match status" value="2"/>
</dbReference>
<dbReference type="PANTHER" id="PTHR12526:SF638">
    <property type="entry name" value="SPORE COAT PROTEIN SA"/>
    <property type="match status" value="1"/>
</dbReference>
<evidence type="ECO:0000259" key="1">
    <source>
        <dbReference type="Pfam" id="PF00534"/>
    </source>
</evidence>
<proteinExistence type="predicted"/>
<gene>
    <name evidence="3" type="ORF">METZ01_LOCUS234178</name>
</gene>
<organism evidence="3">
    <name type="scientific">marine metagenome</name>
    <dbReference type="NCBI Taxonomy" id="408172"/>
    <lineage>
        <taxon>unclassified sequences</taxon>
        <taxon>metagenomes</taxon>
        <taxon>ecological metagenomes</taxon>
    </lineage>
</organism>
<dbReference type="AlphaFoldDB" id="A0A382H270"/>
<evidence type="ECO:0008006" key="4">
    <source>
        <dbReference type="Google" id="ProtNLM"/>
    </source>
</evidence>
<dbReference type="EMBL" id="UINC01058728">
    <property type="protein sequence ID" value="SVB81324.1"/>
    <property type="molecule type" value="Genomic_DNA"/>
</dbReference>
<name>A0A382H270_9ZZZZ</name>
<dbReference type="InterPro" id="IPR001296">
    <property type="entry name" value="Glyco_trans_1"/>
</dbReference>
<accession>A0A382H270</accession>
<reference evidence="3" key="1">
    <citation type="submission" date="2018-05" db="EMBL/GenBank/DDBJ databases">
        <authorList>
            <person name="Lanie J.A."/>
            <person name="Ng W.-L."/>
            <person name="Kazmierczak K.M."/>
            <person name="Andrzejewski T.M."/>
            <person name="Davidsen T.M."/>
            <person name="Wayne K.J."/>
            <person name="Tettelin H."/>
            <person name="Glass J.I."/>
            <person name="Rusch D."/>
            <person name="Podicherti R."/>
            <person name="Tsui H.-C.T."/>
            <person name="Winkler M.E."/>
        </authorList>
    </citation>
    <scope>NUCLEOTIDE SEQUENCE</scope>
</reference>
<dbReference type="SUPFAM" id="SSF53756">
    <property type="entry name" value="UDP-Glycosyltransferase/glycogen phosphorylase"/>
    <property type="match status" value="1"/>
</dbReference>
<evidence type="ECO:0000313" key="3">
    <source>
        <dbReference type="EMBL" id="SVB81324.1"/>
    </source>
</evidence>
<dbReference type="InterPro" id="IPR028098">
    <property type="entry name" value="Glyco_trans_4-like_N"/>
</dbReference>
<feature type="domain" description="Glycosyltransferase subfamily 4-like N-terminal" evidence="2">
    <location>
        <begin position="4"/>
        <end position="154"/>
    </location>
</feature>
<feature type="domain" description="Glycosyl transferase family 1" evidence="1">
    <location>
        <begin position="189"/>
        <end position="349"/>
    </location>
</feature>
<dbReference type="Pfam" id="PF13477">
    <property type="entry name" value="Glyco_trans_4_2"/>
    <property type="match status" value="1"/>
</dbReference>